<proteinExistence type="inferred from homology"/>
<evidence type="ECO:0000256" key="4">
    <source>
        <dbReference type="ARBA" id="ARBA00023239"/>
    </source>
</evidence>
<dbReference type="Pfam" id="PF02784">
    <property type="entry name" value="Orn_Arg_deC_N"/>
    <property type="match status" value="1"/>
</dbReference>
<feature type="binding site" evidence="5">
    <location>
        <position position="239"/>
    </location>
    <ligand>
        <name>pyridoxal 5'-phosphate</name>
        <dbReference type="ChEBI" id="CHEBI:597326"/>
    </ligand>
</feature>
<dbReference type="InterPro" id="IPR022643">
    <property type="entry name" value="De-COase2_C"/>
</dbReference>
<name>A0A238KJA3_9RHOB</name>
<dbReference type="GO" id="GO:0030170">
    <property type="term" value="F:pyridoxal phosphate binding"/>
    <property type="evidence" value="ECO:0007669"/>
    <property type="project" value="UniProtKB-UniRule"/>
</dbReference>
<dbReference type="AlphaFoldDB" id="A0A238KJA3"/>
<evidence type="ECO:0000256" key="5">
    <source>
        <dbReference type="HAMAP-Rule" id="MF_02120"/>
    </source>
</evidence>
<comment type="cofactor">
    <cofactor evidence="1 5 7 8">
        <name>pyridoxal 5'-phosphate</name>
        <dbReference type="ChEBI" id="CHEBI:597326"/>
    </cofactor>
</comment>
<evidence type="ECO:0000256" key="3">
    <source>
        <dbReference type="ARBA" id="ARBA00022898"/>
    </source>
</evidence>
<evidence type="ECO:0000256" key="6">
    <source>
        <dbReference type="NCBIfam" id="TIGR01048"/>
    </source>
</evidence>
<evidence type="ECO:0000256" key="1">
    <source>
        <dbReference type="ARBA" id="ARBA00001933"/>
    </source>
</evidence>
<comment type="function">
    <text evidence="5">Specifically catalyzes the decarboxylation of meso-diaminopimelate (meso-DAP) to L-lysine.</text>
</comment>
<dbReference type="HAMAP" id="MF_02120">
    <property type="entry name" value="LysA"/>
    <property type="match status" value="1"/>
</dbReference>
<dbReference type="PANTHER" id="PTHR43727">
    <property type="entry name" value="DIAMINOPIMELATE DECARBOXYLASE"/>
    <property type="match status" value="1"/>
</dbReference>
<keyword evidence="12" id="KW-1185">Reference proteome</keyword>
<evidence type="ECO:0000256" key="8">
    <source>
        <dbReference type="RuleBase" id="RU003738"/>
    </source>
</evidence>
<dbReference type="InterPro" id="IPR009006">
    <property type="entry name" value="Ala_racemase/Decarboxylase_C"/>
</dbReference>
<keyword evidence="5" id="KW-0028">Amino-acid biosynthesis</keyword>
<dbReference type="InterPro" id="IPR029066">
    <property type="entry name" value="PLP-binding_barrel"/>
</dbReference>
<feature type="binding site" evidence="5">
    <location>
        <begin position="275"/>
        <end position="278"/>
    </location>
    <ligand>
        <name>pyridoxal 5'-phosphate</name>
        <dbReference type="ChEBI" id="CHEBI:597326"/>
    </ligand>
</feature>
<evidence type="ECO:0000313" key="11">
    <source>
        <dbReference type="EMBL" id="SMX42800.1"/>
    </source>
</evidence>
<keyword evidence="3 5" id="KW-0663">Pyridoxal phosphate</keyword>
<dbReference type="GO" id="GO:0008836">
    <property type="term" value="F:diaminopimelate decarboxylase activity"/>
    <property type="evidence" value="ECO:0007669"/>
    <property type="project" value="UniProtKB-UniRule"/>
</dbReference>
<feature type="modified residue" description="N6-(pyridoxal phosphate)lysine" evidence="5 7">
    <location>
        <position position="60"/>
    </location>
</feature>
<dbReference type="Gene3D" id="3.20.20.10">
    <property type="entry name" value="Alanine racemase"/>
    <property type="match status" value="1"/>
</dbReference>
<dbReference type="Proteomes" id="UP000220836">
    <property type="component" value="Unassembled WGS sequence"/>
</dbReference>
<dbReference type="PROSITE" id="PS00879">
    <property type="entry name" value="ODR_DC_2_2"/>
    <property type="match status" value="1"/>
</dbReference>
<dbReference type="InterPro" id="IPR000183">
    <property type="entry name" value="Orn/DAP/Arg_de-COase"/>
</dbReference>
<protein>
    <recommendedName>
        <fullName evidence="5 6">Diaminopimelate decarboxylase</fullName>
        <shortName evidence="5">DAP decarboxylase</shortName>
        <shortName evidence="5">DAPDC</shortName>
        <ecNumber evidence="5 6">4.1.1.20</ecNumber>
    </recommendedName>
</protein>
<dbReference type="InterPro" id="IPR002986">
    <property type="entry name" value="DAP_deCOOHase_LysA"/>
</dbReference>
<feature type="active site" description="Proton donor" evidence="7">
    <location>
        <position position="346"/>
    </location>
</feature>
<feature type="binding site" evidence="5">
    <location>
        <position position="314"/>
    </location>
    <ligand>
        <name>substrate</name>
    </ligand>
</feature>
<gene>
    <name evidence="5 11" type="primary">lysA</name>
    <name evidence="11" type="ORF">PEV8663_02480</name>
</gene>
<evidence type="ECO:0000259" key="10">
    <source>
        <dbReference type="Pfam" id="PF02784"/>
    </source>
</evidence>
<accession>A0A238KJA3</accession>
<evidence type="ECO:0000256" key="7">
    <source>
        <dbReference type="PIRSR" id="PIRSR600183-50"/>
    </source>
</evidence>
<comment type="catalytic activity">
    <reaction evidence="5 8">
        <text>meso-2,6-diaminopimelate + H(+) = L-lysine + CO2</text>
        <dbReference type="Rhea" id="RHEA:15101"/>
        <dbReference type="ChEBI" id="CHEBI:15378"/>
        <dbReference type="ChEBI" id="CHEBI:16526"/>
        <dbReference type="ChEBI" id="CHEBI:32551"/>
        <dbReference type="ChEBI" id="CHEBI:57791"/>
        <dbReference type="EC" id="4.1.1.20"/>
    </reaction>
</comment>
<dbReference type="CDD" id="cd06828">
    <property type="entry name" value="PLPDE_III_DapDC"/>
    <property type="match status" value="1"/>
</dbReference>
<dbReference type="RefSeq" id="WP_097804970.1">
    <property type="nucleotide sequence ID" value="NZ_FXYH01000008.1"/>
</dbReference>
<evidence type="ECO:0000313" key="12">
    <source>
        <dbReference type="Proteomes" id="UP000220836"/>
    </source>
</evidence>
<dbReference type="UniPathway" id="UPA00034">
    <property type="reaction ID" value="UER00027"/>
</dbReference>
<comment type="similarity">
    <text evidence="5">Belongs to the Orn/Lys/Arg decarboxylase class-II family. LysA subfamily.</text>
</comment>
<dbReference type="EMBL" id="FXYH01000008">
    <property type="protein sequence ID" value="SMX42800.1"/>
    <property type="molecule type" value="Genomic_DNA"/>
</dbReference>
<dbReference type="SUPFAM" id="SSF51419">
    <property type="entry name" value="PLP-binding barrel"/>
    <property type="match status" value="1"/>
</dbReference>
<evidence type="ECO:0000259" key="9">
    <source>
        <dbReference type="Pfam" id="PF00278"/>
    </source>
</evidence>
<keyword evidence="2 5" id="KW-0210">Decarboxylase</keyword>
<feature type="domain" description="Orn/DAP/Arg decarboxylase 2 N-terminal" evidence="10">
    <location>
        <begin position="35"/>
        <end position="281"/>
    </location>
</feature>
<dbReference type="FunFam" id="3.20.20.10:FF:000003">
    <property type="entry name" value="Diaminopimelate decarboxylase"/>
    <property type="match status" value="1"/>
</dbReference>
<comment type="subunit">
    <text evidence="5">Homodimer.</text>
</comment>
<feature type="domain" description="Orn/DAP/Arg decarboxylase 2 C-terminal" evidence="9">
    <location>
        <begin position="30"/>
        <end position="373"/>
    </location>
</feature>
<feature type="binding site" evidence="5">
    <location>
        <position position="278"/>
    </location>
    <ligand>
        <name>substrate</name>
    </ligand>
</feature>
<feature type="binding site" evidence="5">
    <location>
        <position position="318"/>
    </location>
    <ligand>
        <name>substrate</name>
    </ligand>
</feature>
<keyword evidence="5 8" id="KW-0457">Lysine biosynthesis</keyword>
<dbReference type="GO" id="GO:0009089">
    <property type="term" value="P:lysine biosynthetic process via diaminopimelate"/>
    <property type="evidence" value="ECO:0007669"/>
    <property type="project" value="UniProtKB-UniRule"/>
</dbReference>
<feature type="binding site" evidence="5">
    <location>
        <position position="347"/>
    </location>
    <ligand>
        <name>substrate</name>
    </ligand>
</feature>
<dbReference type="InterPro" id="IPR022657">
    <property type="entry name" value="De-COase2_CS"/>
</dbReference>
<dbReference type="PRINTS" id="PR01181">
    <property type="entry name" value="DAPDCRBXLASE"/>
</dbReference>
<dbReference type="PANTHER" id="PTHR43727:SF2">
    <property type="entry name" value="GROUP IV DECARBOXYLASE"/>
    <property type="match status" value="1"/>
</dbReference>
<dbReference type="Pfam" id="PF00278">
    <property type="entry name" value="Orn_DAP_Arg_deC"/>
    <property type="match status" value="1"/>
</dbReference>
<evidence type="ECO:0000256" key="2">
    <source>
        <dbReference type="ARBA" id="ARBA00022793"/>
    </source>
</evidence>
<reference evidence="11 12" key="1">
    <citation type="submission" date="2017-05" db="EMBL/GenBank/DDBJ databases">
        <authorList>
            <person name="Song R."/>
            <person name="Chenine A.L."/>
            <person name="Ruprecht R.M."/>
        </authorList>
    </citation>
    <scope>NUCLEOTIDE SEQUENCE [LARGE SCALE GENOMIC DNA]</scope>
    <source>
        <strain evidence="11 12">CECT 8663</strain>
    </source>
</reference>
<dbReference type="EC" id="4.1.1.20" evidence="5 6"/>
<dbReference type="PRINTS" id="PR01179">
    <property type="entry name" value="ODADCRBXLASE"/>
</dbReference>
<organism evidence="11 12">
    <name type="scientific">Pelagimonas varians</name>
    <dbReference type="NCBI Taxonomy" id="696760"/>
    <lineage>
        <taxon>Bacteria</taxon>
        <taxon>Pseudomonadati</taxon>
        <taxon>Pseudomonadota</taxon>
        <taxon>Alphaproteobacteria</taxon>
        <taxon>Rhodobacterales</taxon>
        <taxon>Roseobacteraceae</taxon>
        <taxon>Pelagimonas</taxon>
    </lineage>
</organism>
<feature type="binding site" evidence="5">
    <location>
        <position position="375"/>
    </location>
    <ligand>
        <name>substrate</name>
    </ligand>
</feature>
<feature type="binding site" evidence="5">
    <location>
        <position position="375"/>
    </location>
    <ligand>
        <name>pyridoxal 5'-phosphate</name>
        <dbReference type="ChEBI" id="CHEBI:597326"/>
    </ligand>
</feature>
<dbReference type="InterPro" id="IPR022644">
    <property type="entry name" value="De-COase2_N"/>
</dbReference>
<dbReference type="Gene3D" id="2.40.37.10">
    <property type="entry name" value="Lyase, Ornithine Decarboxylase, Chain A, domain 1"/>
    <property type="match status" value="1"/>
</dbReference>
<dbReference type="NCBIfam" id="TIGR01048">
    <property type="entry name" value="lysA"/>
    <property type="match status" value="1"/>
</dbReference>
<comment type="pathway">
    <text evidence="5 8">Amino-acid biosynthesis; L-lysine biosynthesis via DAP pathway; L-lysine from DL-2,6-diaminopimelate: step 1/1.</text>
</comment>
<dbReference type="SUPFAM" id="SSF50621">
    <property type="entry name" value="Alanine racemase C-terminal domain-like"/>
    <property type="match status" value="1"/>
</dbReference>
<dbReference type="OrthoDB" id="9802241at2"/>
<sequence length="421" mass="45426">MDHFLYREGALWAEDVPVSEIAAQVGTPFYLYSTATLTRHFHLFDEALDWGPHLVCFAMKAASNQAILRTLAAEGAGMDVVSGGELARALAAGVPGDRIVFSGVGKTHVEIRAALEARIRQFNVESEPEMVAISDIASAMGAEAKIAIRVNPDVDAKTHAKIATGKSENKFGIPIARSREVYAQAAALPGIKVVGIDVHIGSQLTQLEPFEQAYKKVADLTETLRADGHEITRLDLGGGLGIPYARSNEAPPLPSDYGKLIQRTVGHLGCEIEIEPGRLIAGNAGILVTKVIYLKNGEGRDFLILDGAMNDLIRPAMYEAHHDIIPVKEAEVGVEPQPYDIVGPVCESGDTFAKARMMPPLGPGDLVAFRSAGAYGAVMASEYNTRPLIPEVLVNGDQFAVIRPRPTFDEMINRDTIPEWL</sequence>
<keyword evidence="4 5" id="KW-0456">Lyase</keyword>